<evidence type="ECO:0000313" key="3">
    <source>
        <dbReference type="Proteomes" id="UP000472755"/>
    </source>
</evidence>
<dbReference type="GO" id="GO:0009313">
    <property type="term" value="P:oligosaccharide catabolic process"/>
    <property type="evidence" value="ECO:0007669"/>
    <property type="project" value="TreeGrafter"/>
</dbReference>
<sequence length="92" mass="11131">MREKKKTLHMIGNAHIDPVWLWRWPDGFSEVKATFQSALDCMDEYDDFIFTCGCSLYYRWVEENEPEMFRRIQRRVQEGRWVLAGGWLIQPD</sequence>
<dbReference type="EMBL" id="WMZU01000055">
    <property type="protein sequence ID" value="MTS29171.1"/>
    <property type="molecule type" value="Genomic_DNA"/>
</dbReference>
<organism evidence="2 3">
    <name type="scientific">Ruthenibacterium lactatiformans</name>
    <dbReference type="NCBI Taxonomy" id="1550024"/>
    <lineage>
        <taxon>Bacteria</taxon>
        <taxon>Bacillati</taxon>
        <taxon>Bacillota</taxon>
        <taxon>Clostridia</taxon>
        <taxon>Eubacteriales</taxon>
        <taxon>Oscillospiraceae</taxon>
        <taxon>Ruthenibacterium</taxon>
    </lineage>
</organism>
<dbReference type="InterPro" id="IPR011330">
    <property type="entry name" value="Glyco_hydro/deAcase_b/a-brl"/>
</dbReference>
<evidence type="ECO:0000313" key="2">
    <source>
        <dbReference type="EMBL" id="MTS29171.1"/>
    </source>
</evidence>
<dbReference type="InterPro" id="IPR027291">
    <property type="entry name" value="Glyco_hydro_38_N_sf"/>
</dbReference>
<dbReference type="SUPFAM" id="SSF88713">
    <property type="entry name" value="Glycoside hydrolase/deacetylase"/>
    <property type="match status" value="1"/>
</dbReference>
<dbReference type="AlphaFoldDB" id="A0A6L6M1H8"/>
<protein>
    <recommendedName>
        <fullName evidence="1">Glycoside hydrolase family 38 N-terminal domain-containing protein</fullName>
    </recommendedName>
</protein>
<feature type="domain" description="Glycoside hydrolase family 38 N-terminal" evidence="1">
    <location>
        <begin position="7"/>
        <end position="92"/>
    </location>
</feature>
<dbReference type="PANTHER" id="PTHR46017">
    <property type="entry name" value="ALPHA-MANNOSIDASE 2C1"/>
    <property type="match status" value="1"/>
</dbReference>
<dbReference type="Pfam" id="PF01074">
    <property type="entry name" value="Glyco_hydro_38N"/>
    <property type="match status" value="1"/>
</dbReference>
<dbReference type="GO" id="GO:0006013">
    <property type="term" value="P:mannose metabolic process"/>
    <property type="evidence" value="ECO:0007669"/>
    <property type="project" value="InterPro"/>
</dbReference>
<dbReference type="GO" id="GO:0004559">
    <property type="term" value="F:alpha-mannosidase activity"/>
    <property type="evidence" value="ECO:0007669"/>
    <property type="project" value="InterPro"/>
</dbReference>
<dbReference type="Gene3D" id="3.20.110.10">
    <property type="entry name" value="Glycoside hydrolase 38, N terminal domain"/>
    <property type="match status" value="1"/>
</dbReference>
<name>A0A6L6M1H8_9FIRM</name>
<reference evidence="2 3" key="1">
    <citation type="journal article" date="2019" name="Nat. Med.">
        <title>A library of human gut bacterial isolates paired with longitudinal multiomics data enables mechanistic microbiome research.</title>
        <authorList>
            <person name="Poyet M."/>
            <person name="Groussin M."/>
            <person name="Gibbons S.M."/>
            <person name="Avila-Pacheco J."/>
            <person name="Jiang X."/>
            <person name="Kearney S.M."/>
            <person name="Perrotta A.R."/>
            <person name="Berdy B."/>
            <person name="Zhao S."/>
            <person name="Lieberman T.D."/>
            <person name="Swanson P.K."/>
            <person name="Smith M."/>
            <person name="Roesemann S."/>
            <person name="Alexander J.E."/>
            <person name="Rich S.A."/>
            <person name="Livny J."/>
            <person name="Vlamakis H."/>
            <person name="Clish C."/>
            <person name="Bullock K."/>
            <person name="Deik A."/>
            <person name="Scott J."/>
            <person name="Pierce K.A."/>
            <person name="Xavier R.J."/>
            <person name="Alm E.J."/>
        </authorList>
    </citation>
    <scope>NUCLEOTIDE SEQUENCE [LARGE SCALE GENOMIC DNA]</scope>
    <source>
        <strain evidence="2 3">BIOML-A4</strain>
    </source>
</reference>
<dbReference type="InterPro" id="IPR000602">
    <property type="entry name" value="Glyco_hydro_38_N"/>
</dbReference>
<accession>A0A6L6M1H8</accession>
<proteinExistence type="predicted"/>
<evidence type="ECO:0000259" key="1">
    <source>
        <dbReference type="Pfam" id="PF01074"/>
    </source>
</evidence>
<dbReference type="PANTHER" id="PTHR46017:SF1">
    <property type="entry name" value="ALPHA-MANNOSIDASE 2C1"/>
    <property type="match status" value="1"/>
</dbReference>
<comment type="caution">
    <text evidence="2">The sequence shown here is derived from an EMBL/GenBank/DDBJ whole genome shotgun (WGS) entry which is preliminary data.</text>
</comment>
<dbReference type="Proteomes" id="UP000472755">
    <property type="component" value="Unassembled WGS sequence"/>
</dbReference>
<gene>
    <name evidence="2" type="ORF">GMD59_18085</name>
</gene>